<proteinExistence type="predicted"/>
<evidence type="ECO:0000313" key="1">
    <source>
        <dbReference type="EnsemblPlants" id="OPUNC07G13160.1"/>
    </source>
</evidence>
<dbReference type="Gramene" id="OPUNC07G13160.1">
    <property type="protein sequence ID" value="OPUNC07G13160.1"/>
    <property type="gene ID" value="OPUNC07G13160"/>
</dbReference>
<dbReference type="EnsemblPlants" id="OPUNC07G13160.1">
    <property type="protein sequence ID" value="OPUNC07G13160.1"/>
    <property type="gene ID" value="OPUNC07G13160"/>
</dbReference>
<keyword evidence="2" id="KW-1185">Reference proteome</keyword>
<evidence type="ECO:0000313" key="2">
    <source>
        <dbReference type="Proteomes" id="UP000026962"/>
    </source>
</evidence>
<accession>A0A0E0LKM6</accession>
<dbReference type="AlphaFoldDB" id="A0A0E0LKM6"/>
<reference evidence="1" key="1">
    <citation type="submission" date="2015-04" db="UniProtKB">
        <authorList>
            <consortium name="EnsemblPlants"/>
        </authorList>
    </citation>
    <scope>IDENTIFICATION</scope>
</reference>
<reference evidence="1" key="2">
    <citation type="submission" date="2018-05" db="EMBL/GenBank/DDBJ databases">
        <title>OpunRS2 (Oryza punctata Reference Sequence Version 2).</title>
        <authorList>
            <person name="Zhang J."/>
            <person name="Kudrna D."/>
            <person name="Lee S."/>
            <person name="Talag J."/>
            <person name="Welchert J."/>
            <person name="Wing R.A."/>
        </authorList>
    </citation>
    <scope>NUCLEOTIDE SEQUENCE [LARGE SCALE GENOMIC DNA]</scope>
</reference>
<dbReference type="HOGENOM" id="CLU_2562353_0_0_1"/>
<dbReference type="Proteomes" id="UP000026962">
    <property type="component" value="Chromosome 7"/>
</dbReference>
<name>A0A0E0LKM6_ORYPU</name>
<protein>
    <submittedName>
        <fullName evidence="1">Uncharacterized protein</fullName>
    </submittedName>
</protein>
<organism evidence="1">
    <name type="scientific">Oryza punctata</name>
    <name type="common">Red rice</name>
    <dbReference type="NCBI Taxonomy" id="4537"/>
    <lineage>
        <taxon>Eukaryota</taxon>
        <taxon>Viridiplantae</taxon>
        <taxon>Streptophyta</taxon>
        <taxon>Embryophyta</taxon>
        <taxon>Tracheophyta</taxon>
        <taxon>Spermatophyta</taxon>
        <taxon>Magnoliopsida</taxon>
        <taxon>Liliopsida</taxon>
        <taxon>Poales</taxon>
        <taxon>Poaceae</taxon>
        <taxon>BOP clade</taxon>
        <taxon>Oryzoideae</taxon>
        <taxon>Oryzeae</taxon>
        <taxon>Oryzinae</taxon>
        <taxon>Oryza</taxon>
    </lineage>
</organism>
<sequence>MEEGEVAAMQAGEVDACRSTAARGAGARHVRALVDGLVCTTCDGEAAILRPPIWRHLMRCLPVVPLERPRAVMVSKGRLLLH</sequence>